<dbReference type="InterPro" id="IPR005543">
    <property type="entry name" value="PASTA_dom"/>
</dbReference>
<dbReference type="Proteomes" id="UP000008363">
    <property type="component" value="Unassembled WGS sequence"/>
</dbReference>
<keyword evidence="2" id="KW-1133">Transmembrane helix</keyword>
<evidence type="ECO:0000256" key="2">
    <source>
        <dbReference type="SAM" id="Phobius"/>
    </source>
</evidence>
<gene>
    <name evidence="4" type="ORF">GORHZ_083_00040</name>
</gene>
<dbReference type="Pfam" id="PF03793">
    <property type="entry name" value="PASTA"/>
    <property type="match status" value="2"/>
</dbReference>
<dbReference type="InterPro" id="IPR038637">
    <property type="entry name" value="NPCBM_sf"/>
</dbReference>
<feature type="transmembrane region" description="Helical" evidence="2">
    <location>
        <begin position="33"/>
        <end position="54"/>
    </location>
</feature>
<dbReference type="PROSITE" id="PS51178">
    <property type="entry name" value="PASTA"/>
    <property type="match status" value="2"/>
</dbReference>
<dbReference type="Pfam" id="PF08305">
    <property type="entry name" value="NPCBM"/>
    <property type="match status" value="1"/>
</dbReference>
<dbReference type="STRING" id="1108045.GORHZ_083_00040"/>
<dbReference type="SMART" id="SM00740">
    <property type="entry name" value="PASTA"/>
    <property type="match status" value="2"/>
</dbReference>
<dbReference type="CDD" id="cd06577">
    <property type="entry name" value="PASTA_pknB"/>
    <property type="match status" value="2"/>
</dbReference>
<dbReference type="eggNOG" id="ENOG50346TQ">
    <property type="taxonomic scope" value="Bacteria"/>
</dbReference>
<dbReference type="SUPFAM" id="SSF49785">
    <property type="entry name" value="Galactose-binding domain-like"/>
    <property type="match status" value="1"/>
</dbReference>
<dbReference type="EMBL" id="BAHC01000083">
    <property type="protein sequence ID" value="GAB90061.1"/>
    <property type="molecule type" value="Genomic_DNA"/>
</dbReference>
<evidence type="ECO:0000256" key="1">
    <source>
        <dbReference type="SAM" id="MobiDB-lite"/>
    </source>
</evidence>
<proteinExistence type="predicted"/>
<protein>
    <recommendedName>
        <fullName evidence="3">PASTA domain-containing protein</fullName>
    </recommendedName>
</protein>
<sequence>MSVSSDPPAEAATDQQEISPATQPNPRGRRYRAIAAISGVAALVVGGAVGGYYAQNEWSSRQSSPQAAVVTVTVPPEGGAAEFQMPDTRGMSESAARQLLIDAGLTPSAIETSTEPAAGPVGTVIDQTPASGTENPAKASLVLSSEATMPNFAGRNGQQLAVDLQKLGAQVEVVSQYRPGSRPGTVISSDPRPGASLPSSVRLTVAQPGSSVYLAKLSAISSSCSSGKYSLNGKDFDNSTACSSSSDGNAQYEWLTNRVADQLTASVGISDEDTPGTAVRVDVLADGRPVGHVVARYGSTSELNAIVTGALRVTLVVTRLSPGDDSVSVVLGDARLIGNADAIDRLTE</sequence>
<dbReference type="Gene3D" id="2.60.120.1060">
    <property type="entry name" value="NPCBM/NEW2 domain"/>
    <property type="match status" value="1"/>
</dbReference>
<keyword evidence="2" id="KW-0472">Membrane</keyword>
<evidence type="ECO:0000313" key="5">
    <source>
        <dbReference type="Proteomes" id="UP000008363"/>
    </source>
</evidence>
<dbReference type="InterPro" id="IPR008979">
    <property type="entry name" value="Galactose-bd-like_sf"/>
</dbReference>
<organism evidence="4 5">
    <name type="scientific">Gordonia rhizosphera NBRC 16068</name>
    <dbReference type="NCBI Taxonomy" id="1108045"/>
    <lineage>
        <taxon>Bacteria</taxon>
        <taxon>Bacillati</taxon>
        <taxon>Actinomycetota</taxon>
        <taxon>Actinomycetes</taxon>
        <taxon>Mycobacteriales</taxon>
        <taxon>Gordoniaceae</taxon>
        <taxon>Gordonia</taxon>
    </lineage>
</organism>
<accession>K6W8I5</accession>
<comment type="caution">
    <text evidence="4">The sequence shown here is derived from an EMBL/GenBank/DDBJ whole genome shotgun (WGS) entry which is preliminary data.</text>
</comment>
<keyword evidence="5" id="KW-1185">Reference proteome</keyword>
<dbReference type="Gene3D" id="3.30.10.20">
    <property type="match status" value="2"/>
</dbReference>
<dbReference type="InterPro" id="IPR013222">
    <property type="entry name" value="Glyco_hyd_98_carb-bd"/>
</dbReference>
<feature type="domain" description="PASTA" evidence="3">
    <location>
        <begin position="146"/>
        <end position="207"/>
    </location>
</feature>
<evidence type="ECO:0000313" key="4">
    <source>
        <dbReference type="EMBL" id="GAB90061.1"/>
    </source>
</evidence>
<reference evidence="4 5" key="1">
    <citation type="submission" date="2012-08" db="EMBL/GenBank/DDBJ databases">
        <title>Whole genome shotgun sequence of Gordonia rhizosphera NBRC 16068.</title>
        <authorList>
            <person name="Takarada H."/>
            <person name="Isaki S."/>
            <person name="Hosoyama A."/>
            <person name="Tsuchikane K."/>
            <person name="Katsumata H."/>
            <person name="Baba S."/>
            <person name="Ohji S."/>
            <person name="Yamazaki S."/>
            <person name="Fujita N."/>
        </authorList>
    </citation>
    <scope>NUCLEOTIDE SEQUENCE [LARGE SCALE GENOMIC DNA]</scope>
    <source>
        <strain evidence="4 5">NBRC 16068</strain>
    </source>
</reference>
<feature type="region of interest" description="Disordered" evidence="1">
    <location>
        <begin position="1"/>
        <end position="27"/>
    </location>
</feature>
<name>K6W8I5_9ACTN</name>
<keyword evidence="2" id="KW-0812">Transmembrane</keyword>
<dbReference type="AlphaFoldDB" id="K6W8I5"/>
<evidence type="ECO:0000259" key="3">
    <source>
        <dbReference type="PROSITE" id="PS51178"/>
    </source>
</evidence>
<feature type="compositionally biased region" description="Polar residues" evidence="1">
    <location>
        <begin position="13"/>
        <end position="25"/>
    </location>
</feature>
<feature type="domain" description="PASTA" evidence="3">
    <location>
        <begin position="79"/>
        <end position="145"/>
    </location>
</feature>